<name>A0A6A5V5E0_9PLEO</name>
<dbReference type="SUPFAM" id="SSF56112">
    <property type="entry name" value="Protein kinase-like (PK-like)"/>
    <property type="match status" value="1"/>
</dbReference>
<proteinExistence type="predicted"/>
<gene>
    <name evidence="1" type="ORF">BU23DRAFT_569310</name>
</gene>
<evidence type="ECO:0000313" key="1">
    <source>
        <dbReference type="EMBL" id="KAF1972078.1"/>
    </source>
</evidence>
<accession>A0A6A5V5E0</accession>
<evidence type="ECO:0000313" key="2">
    <source>
        <dbReference type="Proteomes" id="UP000800036"/>
    </source>
</evidence>
<dbReference type="EMBL" id="ML976689">
    <property type="protein sequence ID" value="KAF1972078.1"/>
    <property type="molecule type" value="Genomic_DNA"/>
</dbReference>
<dbReference type="Proteomes" id="UP000800036">
    <property type="component" value="Unassembled WGS sequence"/>
</dbReference>
<evidence type="ECO:0008006" key="3">
    <source>
        <dbReference type="Google" id="ProtNLM"/>
    </source>
</evidence>
<dbReference type="AlphaFoldDB" id="A0A6A5V5E0"/>
<dbReference type="InterPro" id="IPR011009">
    <property type="entry name" value="Kinase-like_dom_sf"/>
</dbReference>
<sequence length="358" mass="41794">MHNQNDAPPVPPEVAPGGSGLLFQTYAHFFDKAVVALHKEDKHFIVLSDRYDPDEYYRERPDWATTKLRKAYEHLTGDEHPRIVRYGSTLPDGSIVLEKLWPGPLEDIYLPKSKVGITLSLYYRWALQFLSALSFLHAHGVYIVSFSDNLVWLQSDFSLAITGFISNVIDDVKEEDWDESGGWVGSGDPECFPEYEHRHERWRGGRRGSVKEDLHDWARWVYGVMTSEAEQDLVYNAGEFSMDWEATVTKDWTAEQWREKGKWLVDERERRRNLENEQYGRFLFDGLGDERLGSVFSRIWNEGYENAEEVAEDIKKYAARAGIKVVNGDEVDLEMPWCDAFEMQADQYYRWDRRDPIE</sequence>
<dbReference type="OrthoDB" id="20729at2759"/>
<organism evidence="1 2">
    <name type="scientific">Bimuria novae-zelandiae CBS 107.79</name>
    <dbReference type="NCBI Taxonomy" id="1447943"/>
    <lineage>
        <taxon>Eukaryota</taxon>
        <taxon>Fungi</taxon>
        <taxon>Dikarya</taxon>
        <taxon>Ascomycota</taxon>
        <taxon>Pezizomycotina</taxon>
        <taxon>Dothideomycetes</taxon>
        <taxon>Pleosporomycetidae</taxon>
        <taxon>Pleosporales</taxon>
        <taxon>Massarineae</taxon>
        <taxon>Didymosphaeriaceae</taxon>
        <taxon>Bimuria</taxon>
    </lineage>
</organism>
<protein>
    <recommendedName>
        <fullName evidence="3">Protein kinase domain-containing protein</fullName>
    </recommendedName>
</protein>
<keyword evidence="2" id="KW-1185">Reference proteome</keyword>
<reference evidence="1" key="1">
    <citation type="journal article" date="2020" name="Stud. Mycol.">
        <title>101 Dothideomycetes genomes: a test case for predicting lifestyles and emergence of pathogens.</title>
        <authorList>
            <person name="Haridas S."/>
            <person name="Albert R."/>
            <person name="Binder M."/>
            <person name="Bloem J."/>
            <person name="Labutti K."/>
            <person name="Salamov A."/>
            <person name="Andreopoulos B."/>
            <person name="Baker S."/>
            <person name="Barry K."/>
            <person name="Bills G."/>
            <person name="Bluhm B."/>
            <person name="Cannon C."/>
            <person name="Castanera R."/>
            <person name="Culley D."/>
            <person name="Daum C."/>
            <person name="Ezra D."/>
            <person name="Gonzalez J."/>
            <person name="Henrissat B."/>
            <person name="Kuo A."/>
            <person name="Liang C."/>
            <person name="Lipzen A."/>
            <person name="Lutzoni F."/>
            <person name="Magnuson J."/>
            <person name="Mondo S."/>
            <person name="Nolan M."/>
            <person name="Ohm R."/>
            <person name="Pangilinan J."/>
            <person name="Park H.-J."/>
            <person name="Ramirez L."/>
            <person name="Alfaro M."/>
            <person name="Sun H."/>
            <person name="Tritt A."/>
            <person name="Yoshinaga Y."/>
            <person name="Zwiers L.-H."/>
            <person name="Turgeon B."/>
            <person name="Goodwin S."/>
            <person name="Spatafora J."/>
            <person name="Crous P."/>
            <person name="Grigoriev I."/>
        </authorList>
    </citation>
    <scope>NUCLEOTIDE SEQUENCE</scope>
    <source>
        <strain evidence="1">CBS 107.79</strain>
    </source>
</reference>